<dbReference type="AlphaFoldDB" id="A0A6A3SES7"/>
<organism evidence="5 14">
    <name type="scientific">Phytophthora fragariae</name>
    <dbReference type="NCBI Taxonomy" id="53985"/>
    <lineage>
        <taxon>Eukaryota</taxon>
        <taxon>Sar</taxon>
        <taxon>Stramenopiles</taxon>
        <taxon>Oomycota</taxon>
        <taxon>Peronosporomycetes</taxon>
        <taxon>Peronosporales</taxon>
        <taxon>Peronosporaceae</taxon>
        <taxon>Phytophthora</taxon>
    </lineage>
</organism>
<gene>
    <name evidence="9" type="ORF">PF001_g19580</name>
    <name evidence="8" type="ORF">PF002_g16672</name>
    <name evidence="7" type="ORF">PF004_g17681</name>
    <name evidence="6" type="ORF">PF005_g20369</name>
    <name evidence="5" type="ORF">PF006_g19236</name>
    <name evidence="4" type="ORF">PF007_g15419</name>
    <name evidence="1" type="ORF">PF009_g12646</name>
    <name evidence="3" type="ORF">PF010_g19638</name>
    <name evidence="2" type="ORF">PF011_g27898</name>
</gene>
<dbReference type="EMBL" id="QXGA01001568">
    <property type="protein sequence ID" value="KAE9115650.1"/>
    <property type="molecule type" value="Genomic_DNA"/>
</dbReference>
<sequence length="57" mass="6095">MYPVACTPFGAITCCCTSCSAHRSPVILACRFQHGIRLHGCPTLRASFCPAADGYCE</sequence>
<dbReference type="Proteomes" id="UP000437068">
    <property type="component" value="Unassembled WGS sequence"/>
</dbReference>
<proteinExistence type="predicted"/>
<evidence type="ECO:0000313" key="17">
    <source>
        <dbReference type="Proteomes" id="UP000476176"/>
    </source>
</evidence>
<evidence type="ECO:0000313" key="5">
    <source>
        <dbReference type="EMBL" id="KAE9115650.1"/>
    </source>
</evidence>
<dbReference type="Proteomes" id="UP000476176">
    <property type="component" value="Unassembled WGS sequence"/>
</dbReference>
<evidence type="ECO:0000313" key="10">
    <source>
        <dbReference type="Proteomes" id="UP000429523"/>
    </source>
</evidence>
<keyword evidence="11" id="KW-1185">Reference proteome</keyword>
<dbReference type="Proteomes" id="UP000440732">
    <property type="component" value="Unassembled WGS sequence"/>
</dbReference>
<dbReference type="EMBL" id="QXGF01000637">
    <property type="protein sequence ID" value="KAE8937450.1"/>
    <property type="molecule type" value="Genomic_DNA"/>
</dbReference>
<dbReference type="EMBL" id="QXGB01001641">
    <property type="protein sequence ID" value="KAE9187647.1"/>
    <property type="molecule type" value="Genomic_DNA"/>
</dbReference>
<evidence type="ECO:0000313" key="15">
    <source>
        <dbReference type="Proteomes" id="UP000441208"/>
    </source>
</evidence>
<evidence type="ECO:0000313" key="7">
    <source>
        <dbReference type="EMBL" id="KAE9205007.1"/>
    </source>
</evidence>
<dbReference type="OrthoDB" id="10268293at2759"/>
<reference evidence="10 11" key="1">
    <citation type="submission" date="2018-08" db="EMBL/GenBank/DDBJ databases">
        <title>Genomic investigation of the strawberry pathogen Phytophthora fragariae indicates pathogenicity is determined by transcriptional variation in three key races.</title>
        <authorList>
            <person name="Adams T.M."/>
            <person name="Armitage A.D."/>
            <person name="Sobczyk M.K."/>
            <person name="Bates H.J."/>
            <person name="Dunwell J.M."/>
            <person name="Nellist C.F."/>
            <person name="Harrison R.J."/>
        </authorList>
    </citation>
    <scope>NUCLEOTIDE SEQUENCE [LARGE SCALE GENOMIC DNA]</scope>
    <source>
        <strain evidence="9 12">A4</strain>
        <strain evidence="8 13">BC-1</strain>
        <strain evidence="7 17">BC-23</strain>
        <strain evidence="6 11">NOV-27</strain>
        <strain evidence="5 14">NOV-5</strain>
        <strain evidence="4 15">NOV-71</strain>
        <strain evidence="1 10">NOV-9</strain>
        <strain evidence="3 18">ONT-3</strain>
        <strain evidence="2 16">SCRP245</strain>
    </source>
</reference>
<name>A0A6A3SES7_9STRA</name>
<dbReference type="Proteomes" id="UP000433483">
    <property type="component" value="Unassembled WGS sequence"/>
</dbReference>
<evidence type="ECO:0000313" key="9">
    <source>
        <dbReference type="EMBL" id="KAE9290503.1"/>
    </source>
</evidence>
<evidence type="ECO:0000313" key="13">
    <source>
        <dbReference type="Proteomes" id="UP000440367"/>
    </source>
</evidence>
<dbReference type="EMBL" id="QXFZ01000943">
    <property type="protein sequence ID" value="KAE9100687.1"/>
    <property type="molecule type" value="Genomic_DNA"/>
</dbReference>
<dbReference type="EMBL" id="QXGC01001345">
    <property type="protein sequence ID" value="KAE9205007.1"/>
    <property type="molecule type" value="Genomic_DNA"/>
</dbReference>
<dbReference type="Proteomes" id="UP000440367">
    <property type="component" value="Unassembled WGS sequence"/>
</dbReference>
<protein>
    <submittedName>
        <fullName evidence="5">Uncharacterized protein</fullName>
    </submittedName>
</protein>
<evidence type="ECO:0000313" key="16">
    <source>
        <dbReference type="Proteomes" id="UP000460718"/>
    </source>
</evidence>
<evidence type="ECO:0000313" key="14">
    <source>
        <dbReference type="Proteomes" id="UP000440732"/>
    </source>
</evidence>
<dbReference type="EMBL" id="QXFX01001598">
    <property type="protein sequence ID" value="KAE9087685.1"/>
    <property type="molecule type" value="Genomic_DNA"/>
</dbReference>
<dbReference type="EMBL" id="QXGE01001602">
    <property type="protein sequence ID" value="KAE9290503.1"/>
    <property type="molecule type" value="Genomic_DNA"/>
</dbReference>
<evidence type="ECO:0000313" key="3">
    <source>
        <dbReference type="EMBL" id="KAE9087685.1"/>
    </source>
</evidence>
<evidence type="ECO:0000313" key="1">
    <source>
        <dbReference type="EMBL" id="KAE8937450.1"/>
    </source>
</evidence>
<dbReference type="Proteomes" id="UP000441208">
    <property type="component" value="Unassembled WGS sequence"/>
</dbReference>
<accession>A0A6A3SES7</accession>
<evidence type="ECO:0000313" key="18">
    <source>
        <dbReference type="Proteomes" id="UP000488956"/>
    </source>
</evidence>
<evidence type="ECO:0000313" key="2">
    <source>
        <dbReference type="EMBL" id="KAE8966537.1"/>
    </source>
</evidence>
<evidence type="ECO:0000313" key="6">
    <source>
        <dbReference type="EMBL" id="KAE9187647.1"/>
    </source>
</evidence>
<evidence type="ECO:0000313" key="8">
    <source>
        <dbReference type="EMBL" id="KAE9217870.1"/>
    </source>
</evidence>
<evidence type="ECO:0000313" key="11">
    <source>
        <dbReference type="Proteomes" id="UP000433483"/>
    </source>
</evidence>
<dbReference type="Proteomes" id="UP000460718">
    <property type="component" value="Unassembled WGS sequence"/>
</dbReference>
<evidence type="ECO:0000313" key="4">
    <source>
        <dbReference type="EMBL" id="KAE9100687.1"/>
    </source>
</evidence>
<dbReference type="EMBL" id="QXGD01000997">
    <property type="protein sequence ID" value="KAE9217870.1"/>
    <property type="molecule type" value="Genomic_DNA"/>
</dbReference>
<dbReference type="EMBL" id="QXFW01004248">
    <property type="protein sequence ID" value="KAE8966537.1"/>
    <property type="molecule type" value="Genomic_DNA"/>
</dbReference>
<dbReference type="Proteomes" id="UP000429523">
    <property type="component" value="Unassembled WGS sequence"/>
</dbReference>
<evidence type="ECO:0000313" key="12">
    <source>
        <dbReference type="Proteomes" id="UP000437068"/>
    </source>
</evidence>
<comment type="caution">
    <text evidence="5">The sequence shown here is derived from an EMBL/GenBank/DDBJ whole genome shotgun (WGS) entry which is preliminary data.</text>
</comment>
<dbReference type="Proteomes" id="UP000488956">
    <property type="component" value="Unassembled WGS sequence"/>
</dbReference>